<dbReference type="EMBL" id="RAPK01000007">
    <property type="protein sequence ID" value="RKD75544.1"/>
    <property type="molecule type" value="Genomic_DNA"/>
</dbReference>
<accession>A0A419V6C9</accession>
<dbReference type="Proteomes" id="UP000285120">
    <property type="component" value="Unassembled WGS sequence"/>
</dbReference>
<keyword evidence="2" id="KW-0378">Hydrolase</keyword>
<dbReference type="OrthoDB" id="2962133at2"/>
<feature type="signal peptide" evidence="1">
    <location>
        <begin position="1"/>
        <end position="21"/>
    </location>
</feature>
<name>A0A419V6C9_9BACL</name>
<protein>
    <submittedName>
        <fullName evidence="2">N-formylglutamate amidohydrolase</fullName>
    </submittedName>
</protein>
<feature type="chain" id="PRO_5019053221" evidence="1">
    <location>
        <begin position="22"/>
        <end position="280"/>
    </location>
</feature>
<reference evidence="2 3" key="1">
    <citation type="submission" date="2018-09" db="EMBL/GenBank/DDBJ databases">
        <title>Genomic Encyclopedia of Archaeal and Bacterial Type Strains, Phase II (KMG-II): from individual species to whole genera.</title>
        <authorList>
            <person name="Goeker M."/>
        </authorList>
    </citation>
    <scope>NUCLEOTIDE SEQUENCE [LARGE SCALE GENOMIC DNA]</scope>
    <source>
        <strain evidence="2 3">DSM 17008</strain>
    </source>
</reference>
<dbReference type="RefSeq" id="WP_120192414.1">
    <property type="nucleotide sequence ID" value="NZ_RAPK01000007.1"/>
</dbReference>
<organism evidence="2 3">
    <name type="scientific">Sinobaca qinghaiensis</name>
    <dbReference type="NCBI Taxonomy" id="342944"/>
    <lineage>
        <taxon>Bacteria</taxon>
        <taxon>Bacillati</taxon>
        <taxon>Bacillota</taxon>
        <taxon>Bacilli</taxon>
        <taxon>Bacillales</taxon>
        <taxon>Sporolactobacillaceae</taxon>
        <taxon>Sinobaca</taxon>
    </lineage>
</organism>
<dbReference type="Gene3D" id="3.40.630.40">
    <property type="entry name" value="Zn-dependent exopeptidases"/>
    <property type="match status" value="1"/>
</dbReference>
<keyword evidence="1" id="KW-0732">Signal</keyword>
<evidence type="ECO:0000256" key="1">
    <source>
        <dbReference type="SAM" id="SignalP"/>
    </source>
</evidence>
<dbReference type="AlphaFoldDB" id="A0A419V6C9"/>
<dbReference type="GO" id="GO:0016787">
    <property type="term" value="F:hydrolase activity"/>
    <property type="evidence" value="ECO:0007669"/>
    <property type="project" value="UniProtKB-KW"/>
</dbReference>
<evidence type="ECO:0000313" key="3">
    <source>
        <dbReference type="Proteomes" id="UP000285120"/>
    </source>
</evidence>
<sequence>MKSITYLVLPFLLMNAQPAEAVDAFKEATIDREQEFAENQYEGSGEPVVYLEGTSSFVITVPHAVKHIRGGSPKDAEIYTGALAKWLHEETGAHVIYSSEMTEDPHDNRNSDFKDKLADVVNSHDIEMVVDLHGASGSRDFDIDLGTMSGGSVSRQVIGHLRASLQEAGVEDVKENHTFTADSPLTITNYAYTELQVPAVQIEINQAFRDPRSDITSFQQMYNGLYTFLTMYEAQYFYQTVPFCGDRELSRAAWKNSYYDSINFQLLNQAYFLPETGCRK</sequence>
<keyword evidence="3" id="KW-1185">Reference proteome</keyword>
<dbReference type="SUPFAM" id="SSF53187">
    <property type="entry name" value="Zn-dependent exopeptidases"/>
    <property type="match status" value="1"/>
</dbReference>
<proteinExistence type="predicted"/>
<gene>
    <name evidence="2" type="ORF">ATL39_1244</name>
</gene>
<evidence type="ECO:0000313" key="2">
    <source>
        <dbReference type="EMBL" id="RKD75544.1"/>
    </source>
</evidence>
<comment type="caution">
    <text evidence="2">The sequence shown here is derived from an EMBL/GenBank/DDBJ whole genome shotgun (WGS) entry which is preliminary data.</text>
</comment>